<protein>
    <submittedName>
        <fullName evidence="2">Uncharacterized protein</fullName>
    </submittedName>
</protein>
<evidence type="ECO:0000256" key="1">
    <source>
        <dbReference type="SAM" id="SignalP"/>
    </source>
</evidence>
<sequence length="50" mass="5651">MKKYAFWSIFTALITCHSTALYADCVHNGNIYAEGSVIGSYECKNSKWVK</sequence>
<gene>
    <name evidence="2" type="ORF">BECKFW1821A_GA0114235_101834</name>
</gene>
<feature type="chain" id="PRO_5019192281" evidence="1">
    <location>
        <begin position="24"/>
        <end position="50"/>
    </location>
</feature>
<name>A0A450S818_9GAMM</name>
<organism evidence="2">
    <name type="scientific">Candidatus Kentrum sp. FW</name>
    <dbReference type="NCBI Taxonomy" id="2126338"/>
    <lineage>
        <taxon>Bacteria</taxon>
        <taxon>Pseudomonadati</taxon>
        <taxon>Pseudomonadota</taxon>
        <taxon>Gammaproteobacteria</taxon>
        <taxon>Candidatus Kentrum</taxon>
    </lineage>
</organism>
<proteinExistence type="predicted"/>
<accession>A0A450S818</accession>
<evidence type="ECO:0000313" key="2">
    <source>
        <dbReference type="EMBL" id="VFJ48060.1"/>
    </source>
</evidence>
<keyword evidence="1" id="KW-0732">Signal</keyword>
<dbReference type="EMBL" id="CAADEW010000018">
    <property type="protein sequence ID" value="VFJ48060.1"/>
    <property type="molecule type" value="Genomic_DNA"/>
</dbReference>
<dbReference type="AlphaFoldDB" id="A0A450S818"/>
<reference evidence="2" key="1">
    <citation type="submission" date="2019-02" db="EMBL/GenBank/DDBJ databases">
        <authorList>
            <person name="Gruber-Vodicka R. H."/>
            <person name="Seah K. B. B."/>
        </authorList>
    </citation>
    <scope>NUCLEOTIDE SEQUENCE</scope>
    <source>
        <strain evidence="2">BECK_BZ15</strain>
    </source>
</reference>
<feature type="signal peptide" evidence="1">
    <location>
        <begin position="1"/>
        <end position="23"/>
    </location>
</feature>